<dbReference type="InterPro" id="IPR036770">
    <property type="entry name" value="Ankyrin_rpt-contain_sf"/>
</dbReference>
<dbReference type="InterPro" id="IPR013083">
    <property type="entry name" value="Znf_RING/FYVE/PHD"/>
</dbReference>
<evidence type="ECO:0000256" key="2">
    <source>
        <dbReference type="ARBA" id="ARBA00022771"/>
    </source>
</evidence>
<proteinExistence type="predicted"/>
<keyword evidence="1" id="KW-0479">Metal-binding</keyword>
<dbReference type="SUPFAM" id="SSF57850">
    <property type="entry name" value="RING/U-box"/>
    <property type="match status" value="1"/>
</dbReference>
<protein>
    <submittedName>
        <fullName evidence="6">Ankyrin repeat protein 2</fullName>
    </submittedName>
</protein>
<dbReference type="Pfam" id="PF12796">
    <property type="entry name" value="Ank_2"/>
    <property type="match status" value="1"/>
</dbReference>
<dbReference type="GO" id="GO:0008270">
    <property type="term" value="F:zinc ion binding"/>
    <property type="evidence" value="ECO:0007669"/>
    <property type="project" value="UniProtKB-KW"/>
</dbReference>
<dbReference type="OrthoDB" id="1711136at2759"/>
<evidence type="ECO:0000313" key="7">
    <source>
        <dbReference type="Proteomes" id="UP000315496"/>
    </source>
</evidence>
<dbReference type="AlphaFoldDB" id="A0A4Z1SNN5"/>
<dbReference type="InterPro" id="IPR001841">
    <property type="entry name" value="Znf_RING"/>
</dbReference>
<dbReference type="PANTHER" id="PTHR24184">
    <property type="entry name" value="SI:CH211-189E2.2"/>
    <property type="match status" value="1"/>
</dbReference>
<gene>
    <name evidence="6" type="ORF">GMRT_24791</name>
</gene>
<name>A0A4Z1SNN5_GIAMU</name>
<dbReference type="Pfam" id="PF00023">
    <property type="entry name" value="Ank"/>
    <property type="match status" value="1"/>
</dbReference>
<evidence type="ECO:0000256" key="3">
    <source>
        <dbReference type="ARBA" id="ARBA00022833"/>
    </source>
</evidence>
<dbReference type="EMBL" id="VDLU01000005">
    <property type="protein sequence ID" value="TNJ26495.1"/>
    <property type="molecule type" value="Genomic_DNA"/>
</dbReference>
<keyword evidence="7" id="KW-1185">Reference proteome</keyword>
<dbReference type="InterPro" id="IPR002110">
    <property type="entry name" value="Ankyrin_rpt"/>
</dbReference>
<dbReference type="FunFam" id="1.10.1170.10:FF:000002">
    <property type="entry name" value="Baculoviral IAP repeat containing 7"/>
    <property type="match status" value="1"/>
</dbReference>
<dbReference type="Pfam" id="PF13920">
    <property type="entry name" value="zf-C3HC4_3"/>
    <property type="match status" value="1"/>
</dbReference>
<dbReference type="VEuPathDB" id="GiardiaDB:GMRT_24791"/>
<reference evidence="6 7" key="1">
    <citation type="submission" date="2019-05" db="EMBL/GenBank/DDBJ databases">
        <title>The compact genome of Giardia muris reveals important steps in the evolution of intestinal protozoan parasites.</title>
        <authorList>
            <person name="Xu F."/>
            <person name="Jimenez-Gonzalez A."/>
            <person name="Einarsson E."/>
            <person name="Astvaldsson A."/>
            <person name="Peirasmaki D."/>
            <person name="Eckmann L."/>
            <person name="Andersson J.O."/>
            <person name="Svard S.G."/>
            <person name="Jerlstrom-Hultqvist J."/>
        </authorList>
    </citation>
    <scope>NUCLEOTIDE SEQUENCE [LARGE SCALE GENOMIC DNA]</scope>
    <source>
        <strain evidence="6 7">Roberts-Thomson</strain>
    </source>
</reference>
<dbReference type="SMART" id="SM00248">
    <property type="entry name" value="ANK"/>
    <property type="match status" value="4"/>
</dbReference>
<dbReference type="Gene3D" id="1.25.40.20">
    <property type="entry name" value="Ankyrin repeat-containing domain"/>
    <property type="match status" value="1"/>
</dbReference>
<dbReference type="PANTHER" id="PTHR24184:SF11">
    <property type="entry name" value="ANKYRIN REPEAT AND SOCS BOX CONTAINING 3"/>
    <property type="match status" value="1"/>
</dbReference>
<evidence type="ECO:0000313" key="6">
    <source>
        <dbReference type="EMBL" id="TNJ26495.1"/>
    </source>
</evidence>
<evidence type="ECO:0000256" key="4">
    <source>
        <dbReference type="PROSITE-ProRule" id="PRU00175"/>
    </source>
</evidence>
<keyword evidence="3" id="KW-0862">Zinc</keyword>
<dbReference type="Proteomes" id="UP000315496">
    <property type="component" value="Chromosome 5"/>
</dbReference>
<evidence type="ECO:0000256" key="1">
    <source>
        <dbReference type="ARBA" id="ARBA00022723"/>
    </source>
</evidence>
<dbReference type="Gene3D" id="3.30.40.10">
    <property type="entry name" value="Zinc/RING finger domain, C3HC4 (zinc finger)"/>
    <property type="match status" value="1"/>
</dbReference>
<comment type="caution">
    <text evidence="6">The sequence shown here is derived from an EMBL/GenBank/DDBJ whole genome shotgun (WGS) entry which is preliminary data.</text>
</comment>
<feature type="domain" description="RING-type" evidence="5">
    <location>
        <begin position="219"/>
        <end position="256"/>
    </location>
</feature>
<dbReference type="PROSITE" id="PS50089">
    <property type="entry name" value="ZF_RING_2"/>
    <property type="match status" value="1"/>
</dbReference>
<evidence type="ECO:0000259" key="5">
    <source>
        <dbReference type="PROSITE" id="PS50089"/>
    </source>
</evidence>
<organism evidence="6 7">
    <name type="scientific">Giardia muris</name>
    <dbReference type="NCBI Taxonomy" id="5742"/>
    <lineage>
        <taxon>Eukaryota</taxon>
        <taxon>Metamonada</taxon>
        <taxon>Diplomonadida</taxon>
        <taxon>Hexamitidae</taxon>
        <taxon>Giardiinae</taxon>
        <taxon>Giardia</taxon>
    </lineage>
</organism>
<dbReference type="SUPFAM" id="SSF48403">
    <property type="entry name" value="Ankyrin repeat"/>
    <property type="match status" value="1"/>
</dbReference>
<keyword evidence="2 4" id="KW-0863">Zinc-finger</keyword>
<accession>A0A4Z1SNN5</accession>
<sequence>MSVTALMEAARNGDLEGVKRNLNQVGEKDRNGQTALMLAAECGHAKCIPLLEKEIGIQSNRGWTALMNAALNGRTTCARLLLPEAGKQTTKEYTITSDGVVVTFPPGTTALMMAACRNYPEVVRLLIPYEQGLINSSGYRAQWCAAESPWVGRFSQVCKLLEREDMHRLPPPHNPGEVPGLRDRVSELTAENEYLKKKLSLFRNSNDEVENSISDPLTCIVCLRNPKDTLLQPCGHLCVCSTCAKQIMNQTCPLCRTPIESTVKVHL</sequence>